<reference evidence="2" key="1">
    <citation type="submission" date="2019-12" db="UniProtKB">
        <authorList>
            <consortium name="WormBaseParasite"/>
        </authorList>
    </citation>
    <scope>IDENTIFICATION</scope>
</reference>
<dbReference type="Proteomes" id="UP000046395">
    <property type="component" value="Unassembled WGS sequence"/>
</dbReference>
<evidence type="ECO:0000313" key="2">
    <source>
        <dbReference type="WBParaSite" id="TMUE_3000013798.1"/>
    </source>
</evidence>
<proteinExistence type="predicted"/>
<dbReference type="AlphaFoldDB" id="A0A5S6R2Y6"/>
<keyword evidence="1" id="KW-1185">Reference proteome</keyword>
<accession>A0A5S6R2Y6</accession>
<name>A0A5S6R2Y6_TRIMR</name>
<dbReference type="WBParaSite" id="TMUE_3000013798.1">
    <property type="protein sequence ID" value="TMUE_3000013798.1"/>
    <property type="gene ID" value="WBGene00287530"/>
</dbReference>
<sequence>MANEYSFLDPSQVHAVFMEDCPRTENSTGASAVIFQYDPPPRYKETSIIHLCTYLRAFSILTSSFKMFARVANDEMAVAQSMQGRDRQNNMTPLRTVHGPAVQGGPRQYEMALRSKGRPKGAVPAPLGWHGGSVERKCRMIKEDDGRHYLLNCIFK</sequence>
<organism evidence="1 2">
    <name type="scientific">Trichuris muris</name>
    <name type="common">Mouse whipworm</name>
    <dbReference type="NCBI Taxonomy" id="70415"/>
    <lineage>
        <taxon>Eukaryota</taxon>
        <taxon>Metazoa</taxon>
        <taxon>Ecdysozoa</taxon>
        <taxon>Nematoda</taxon>
        <taxon>Enoplea</taxon>
        <taxon>Dorylaimia</taxon>
        <taxon>Trichinellida</taxon>
        <taxon>Trichuridae</taxon>
        <taxon>Trichuris</taxon>
    </lineage>
</organism>
<evidence type="ECO:0000313" key="1">
    <source>
        <dbReference type="Proteomes" id="UP000046395"/>
    </source>
</evidence>
<protein>
    <submittedName>
        <fullName evidence="2">Uncharacterized protein</fullName>
    </submittedName>
</protein>